<evidence type="ECO:0000313" key="5">
    <source>
        <dbReference type="Proteomes" id="UP000541810"/>
    </source>
</evidence>
<keyword evidence="2" id="KW-0175">Coiled coil</keyword>
<evidence type="ECO:0000256" key="2">
    <source>
        <dbReference type="SAM" id="Coils"/>
    </source>
</evidence>
<feature type="domain" description="OmpA-like" evidence="3">
    <location>
        <begin position="95"/>
        <end position="211"/>
    </location>
</feature>
<keyword evidence="4" id="KW-0966">Cell projection</keyword>
<keyword evidence="4" id="KW-0969">Cilium</keyword>
<dbReference type="InterPro" id="IPR050330">
    <property type="entry name" value="Bact_OuterMem_StrucFunc"/>
</dbReference>
<dbReference type="SUPFAM" id="SSF103088">
    <property type="entry name" value="OmpA-like"/>
    <property type="match status" value="1"/>
</dbReference>
<sequence length="212" mass="22837">MIGQHKSKVFGLGLLVFAIVATGCGPEMKRLRDERNALFEQNQEAQNLIDDLRRANDALNMENSTLRSDLAGASTAVDETAFDNVGGGVTASATDQAITVSVPGDLLFAPGKVALNNTSKSTLSSIASIIDAEYPGRRVRVEGYTDTDPIKKSGWVDNLQLSLERSAAVYRYLEEQGLPAELMYAAGFGAQKAKETKKLSRRVEIVVLLSGE</sequence>
<comment type="caution">
    <text evidence="4">The sequence shown here is derived from an EMBL/GenBank/DDBJ whole genome shotgun (WGS) entry which is preliminary data.</text>
</comment>
<dbReference type="GO" id="GO:0016020">
    <property type="term" value="C:membrane"/>
    <property type="evidence" value="ECO:0007669"/>
    <property type="project" value="UniProtKB-UniRule"/>
</dbReference>
<dbReference type="PROSITE" id="PS51257">
    <property type="entry name" value="PROKAR_LIPOPROTEIN"/>
    <property type="match status" value="1"/>
</dbReference>
<dbReference type="PANTHER" id="PTHR30329:SF21">
    <property type="entry name" value="LIPOPROTEIN YIAD-RELATED"/>
    <property type="match status" value="1"/>
</dbReference>
<dbReference type="PANTHER" id="PTHR30329">
    <property type="entry name" value="STATOR ELEMENT OF FLAGELLAR MOTOR COMPLEX"/>
    <property type="match status" value="1"/>
</dbReference>
<proteinExistence type="predicted"/>
<dbReference type="Proteomes" id="UP000541810">
    <property type="component" value="Unassembled WGS sequence"/>
</dbReference>
<dbReference type="Pfam" id="PF00691">
    <property type="entry name" value="OmpA"/>
    <property type="match status" value="1"/>
</dbReference>
<dbReference type="CDD" id="cd07185">
    <property type="entry name" value="OmpA_C-like"/>
    <property type="match status" value="1"/>
</dbReference>
<dbReference type="RefSeq" id="WP_184675362.1">
    <property type="nucleotide sequence ID" value="NZ_JACHGY010000001.1"/>
</dbReference>
<keyword evidence="5" id="KW-1185">Reference proteome</keyword>
<gene>
    <name evidence="4" type="ORF">HNQ40_000134</name>
</gene>
<protein>
    <submittedName>
        <fullName evidence="4">Flagellar motor protein MotB</fullName>
    </submittedName>
</protein>
<dbReference type="EMBL" id="JACHGY010000001">
    <property type="protein sequence ID" value="MBB6428328.1"/>
    <property type="molecule type" value="Genomic_DNA"/>
</dbReference>
<organism evidence="4 5">
    <name type="scientific">Algisphaera agarilytica</name>
    <dbReference type="NCBI Taxonomy" id="1385975"/>
    <lineage>
        <taxon>Bacteria</taxon>
        <taxon>Pseudomonadati</taxon>
        <taxon>Planctomycetota</taxon>
        <taxon>Phycisphaerae</taxon>
        <taxon>Phycisphaerales</taxon>
        <taxon>Phycisphaeraceae</taxon>
        <taxon>Algisphaera</taxon>
    </lineage>
</organism>
<dbReference type="PROSITE" id="PS51123">
    <property type="entry name" value="OMPA_2"/>
    <property type="match status" value="1"/>
</dbReference>
<evidence type="ECO:0000313" key="4">
    <source>
        <dbReference type="EMBL" id="MBB6428328.1"/>
    </source>
</evidence>
<accession>A0A7X0LJV6</accession>
<dbReference type="AlphaFoldDB" id="A0A7X0LJV6"/>
<keyword evidence="4" id="KW-0282">Flagellum</keyword>
<evidence type="ECO:0000256" key="1">
    <source>
        <dbReference type="PROSITE-ProRule" id="PRU00473"/>
    </source>
</evidence>
<evidence type="ECO:0000259" key="3">
    <source>
        <dbReference type="PROSITE" id="PS51123"/>
    </source>
</evidence>
<keyword evidence="1" id="KW-0472">Membrane</keyword>
<dbReference type="Gene3D" id="3.30.1330.60">
    <property type="entry name" value="OmpA-like domain"/>
    <property type="match status" value="1"/>
</dbReference>
<name>A0A7X0LJV6_9BACT</name>
<dbReference type="InterPro" id="IPR036737">
    <property type="entry name" value="OmpA-like_sf"/>
</dbReference>
<dbReference type="InterPro" id="IPR006665">
    <property type="entry name" value="OmpA-like"/>
</dbReference>
<reference evidence="4 5" key="1">
    <citation type="submission" date="2020-08" db="EMBL/GenBank/DDBJ databases">
        <title>Genomic Encyclopedia of Type Strains, Phase IV (KMG-IV): sequencing the most valuable type-strain genomes for metagenomic binning, comparative biology and taxonomic classification.</title>
        <authorList>
            <person name="Goeker M."/>
        </authorList>
    </citation>
    <scope>NUCLEOTIDE SEQUENCE [LARGE SCALE GENOMIC DNA]</scope>
    <source>
        <strain evidence="4 5">DSM 103725</strain>
    </source>
</reference>
<feature type="coiled-coil region" evidence="2">
    <location>
        <begin position="28"/>
        <end position="69"/>
    </location>
</feature>